<proteinExistence type="inferred from homology"/>
<comment type="pathway">
    <text evidence="1 6">Carbohydrate biosynthesis; dTDP-L-rhamnose biosynthesis.</text>
</comment>
<name>A0A2N3L294_9PROT</name>
<feature type="domain" description="RmlD-like substrate binding" evidence="7">
    <location>
        <begin position="3"/>
        <end position="296"/>
    </location>
</feature>
<dbReference type="EC" id="1.1.1.133" evidence="3 6"/>
<dbReference type="InterPro" id="IPR005913">
    <property type="entry name" value="dTDP_dehydrorham_reduct"/>
</dbReference>
<sequence>MIKVLVFGKNGQLARSLAWRSSAFAGLNLQFLDRSDCDVAQSDNITKAVDLYRPDIVINATAYTAVDLAENEPELARRVNCDAVRTMAENAARHSVPFIHISTDYVFDGEGKKPYREADPVAPLGVYGATKLAGEEAIRAITNQHLIFRTSWVYSPFGKNFVKTMLGLLGDKTHISVVDDQKGCPTSALDLATAILRIVPEIIRPGFDQFGTYHLVSDAEMTWCAFSREIQAKASKLFGEQWQGATCQIEAVTSAKFPTAARRPSYSVMSTEKFMTNFGFGLPEFDQSLMEVLQKLAEGDAHA</sequence>
<gene>
    <name evidence="8" type="primary">rfbD</name>
    <name evidence="8" type="ORF">COO92_18260</name>
</gene>
<comment type="cofactor">
    <cofactor evidence="6">
        <name>Mg(2+)</name>
        <dbReference type="ChEBI" id="CHEBI:18420"/>
    </cofactor>
    <text evidence="6">Binds 1 Mg(2+) ion per monomer.</text>
</comment>
<dbReference type="RefSeq" id="WP_101304436.1">
    <property type="nucleotide sequence ID" value="NZ_NXGX01000008.1"/>
</dbReference>
<dbReference type="EMBL" id="NXGX01000008">
    <property type="protein sequence ID" value="PKR56925.1"/>
    <property type="molecule type" value="Genomic_DNA"/>
</dbReference>
<evidence type="ECO:0000256" key="4">
    <source>
        <dbReference type="ARBA" id="ARBA00017099"/>
    </source>
</evidence>
<comment type="caution">
    <text evidence="8">The sequence shown here is derived from an EMBL/GenBank/DDBJ whole genome shotgun (WGS) entry which is preliminary data.</text>
</comment>
<keyword evidence="6" id="KW-0521">NADP</keyword>
<evidence type="ECO:0000256" key="5">
    <source>
        <dbReference type="ARBA" id="ARBA00048200"/>
    </source>
</evidence>
<organism evidence="8 9">
    <name type="scientific">Thalassospira lohafexi</name>
    <dbReference type="NCBI Taxonomy" id="744227"/>
    <lineage>
        <taxon>Bacteria</taxon>
        <taxon>Pseudomonadati</taxon>
        <taxon>Pseudomonadota</taxon>
        <taxon>Alphaproteobacteria</taxon>
        <taxon>Rhodospirillales</taxon>
        <taxon>Thalassospiraceae</taxon>
        <taxon>Thalassospira</taxon>
    </lineage>
</organism>
<dbReference type="InterPro" id="IPR029903">
    <property type="entry name" value="RmlD-like-bd"/>
</dbReference>
<dbReference type="GO" id="GO:0005829">
    <property type="term" value="C:cytosol"/>
    <property type="evidence" value="ECO:0007669"/>
    <property type="project" value="TreeGrafter"/>
</dbReference>
<protein>
    <recommendedName>
        <fullName evidence="4 6">dTDP-4-dehydrorhamnose reductase</fullName>
        <ecNumber evidence="3 6">1.1.1.133</ecNumber>
    </recommendedName>
</protein>
<comment type="function">
    <text evidence="6">Catalyzes the reduction of dTDP-6-deoxy-L-lyxo-4-hexulose to yield dTDP-L-rhamnose.</text>
</comment>
<reference evidence="8 9" key="1">
    <citation type="submission" date="2017-09" db="EMBL/GenBank/DDBJ databases">
        <title>Biodiversity and function of Thalassospira species in the particle-attached aromatic-hydrocarbon-degrading consortia from the surface seawater of the China South Sea.</title>
        <authorList>
            <person name="Dong C."/>
            <person name="Lai Q."/>
            <person name="Shao Z."/>
        </authorList>
    </citation>
    <scope>NUCLEOTIDE SEQUENCE [LARGE SCALE GENOMIC DNA]</scope>
    <source>
        <strain evidence="8 9">139Z-12</strain>
    </source>
</reference>
<dbReference type="Pfam" id="PF04321">
    <property type="entry name" value="RmlD_sub_bind"/>
    <property type="match status" value="1"/>
</dbReference>
<evidence type="ECO:0000256" key="2">
    <source>
        <dbReference type="ARBA" id="ARBA00010944"/>
    </source>
</evidence>
<dbReference type="AlphaFoldDB" id="A0A2N3L294"/>
<keyword evidence="9" id="KW-1185">Reference proteome</keyword>
<dbReference type="PANTHER" id="PTHR10491">
    <property type="entry name" value="DTDP-4-DEHYDRORHAMNOSE REDUCTASE"/>
    <property type="match status" value="1"/>
</dbReference>
<dbReference type="UniPathway" id="UPA00124"/>
<evidence type="ECO:0000313" key="9">
    <source>
        <dbReference type="Proteomes" id="UP000233332"/>
    </source>
</evidence>
<comment type="similarity">
    <text evidence="2 6">Belongs to the dTDP-4-dehydrorhamnose reductase family.</text>
</comment>
<dbReference type="PANTHER" id="PTHR10491:SF4">
    <property type="entry name" value="METHIONINE ADENOSYLTRANSFERASE 2 SUBUNIT BETA"/>
    <property type="match status" value="1"/>
</dbReference>
<evidence type="ECO:0000259" key="7">
    <source>
        <dbReference type="Pfam" id="PF04321"/>
    </source>
</evidence>
<dbReference type="Gene3D" id="3.40.50.720">
    <property type="entry name" value="NAD(P)-binding Rossmann-like Domain"/>
    <property type="match status" value="1"/>
</dbReference>
<comment type="catalytic activity">
    <reaction evidence="5 6">
        <text>dTDP-beta-L-rhamnose + NADP(+) = dTDP-4-dehydro-beta-L-rhamnose + NADPH + H(+)</text>
        <dbReference type="Rhea" id="RHEA:21796"/>
        <dbReference type="ChEBI" id="CHEBI:15378"/>
        <dbReference type="ChEBI" id="CHEBI:57510"/>
        <dbReference type="ChEBI" id="CHEBI:57783"/>
        <dbReference type="ChEBI" id="CHEBI:58349"/>
        <dbReference type="ChEBI" id="CHEBI:62830"/>
        <dbReference type="EC" id="1.1.1.133"/>
    </reaction>
</comment>
<evidence type="ECO:0000256" key="6">
    <source>
        <dbReference type="RuleBase" id="RU364082"/>
    </source>
</evidence>
<accession>A0A2N3L294</accession>
<evidence type="ECO:0000256" key="1">
    <source>
        <dbReference type="ARBA" id="ARBA00004781"/>
    </source>
</evidence>
<keyword evidence="6" id="KW-0560">Oxidoreductase</keyword>
<evidence type="ECO:0000313" key="8">
    <source>
        <dbReference type="EMBL" id="PKR56925.1"/>
    </source>
</evidence>
<dbReference type="Gene3D" id="3.90.25.10">
    <property type="entry name" value="UDP-galactose 4-epimerase, domain 1"/>
    <property type="match status" value="1"/>
</dbReference>
<dbReference type="GO" id="GO:0019305">
    <property type="term" value="P:dTDP-rhamnose biosynthetic process"/>
    <property type="evidence" value="ECO:0007669"/>
    <property type="project" value="UniProtKB-UniPathway"/>
</dbReference>
<dbReference type="GO" id="GO:0008831">
    <property type="term" value="F:dTDP-4-dehydrorhamnose reductase activity"/>
    <property type="evidence" value="ECO:0007669"/>
    <property type="project" value="UniProtKB-EC"/>
</dbReference>
<evidence type="ECO:0000256" key="3">
    <source>
        <dbReference type="ARBA" id="ARBA00012929"/>
    </source>
</evidence>
<dbReference type="InterPro" id="IPR036291">
    <property type="entry name" value="NAD(P)-bd_dom_sf"/>
</dbReference>
<dbReference type="Proteomes" id="UP000233332">
    <property type="component" value="Unassembled WGS sequence"/>
</dbReference>
<dbReference type="SUPFAM" id="SSF51735">
    <property type="entry name" value="NAD(P)-binding Rossmann-fold domains"/>
    <property type="match status" value="1"/>
</dbReference>
<dbReference type="CDD" id="cd05254">
    <property type="entry name" value="dTDP_HR_like_SDR_e"/>
    <property type="match status" value="1"/>
</dbReference>
<dbReference type="NCBIfam" id="TIGR01214">
    <property type="entry name" value="rmlD"/>
    <property type="match status" value="1"/>
</dbReference>